<gene>
    <name evidence="2" type="ORF">C0J50_14268</name>
</gene>
<accession>A0AAD5FS18</accession>
<comment type="caution">
    <text evidence="2">The sequence shown here is derived from an EMBL/GenBank/DDBJ whole genome shotgun (WGS) entry which is preliminary data.</text>
</comment>
<name>A0AAD5FS18_SILAS</name>
<evidence type="ECO:0000256" key="1">
    <source>
        <dbReference type="SAM" id="MobiDB-lite"/>
    </source>
</evidence>
<reference evidence="2" key="1">
    <citation type="submission" date="2018-07" db="EMBL/GenBank/DDBJ databases">
        <title>Comparative genomics of catfishes provides insights into carnivory and benthic adaptation.</title>
        <authorList>
            <person name="Zhang Y."/>
            <person name="Wang D."/>
            <person name="Peng Z."/>
            <person name="Zheng S."/>
            <person name="Shao F."/>
            <person name="Tao W."/>
        </authorList>
    </citation>
    <scope>NUCLEOTIDE SEQUENCE</scope>
    <source>
        <strain evidence="2">Chongqing</strain>
    </source>
</reference>
<evidence type="ECO:0000313" key="3">
    <source>
        <dbReference type="Proteomes" id="UP001205998"/>
    </source>
</evidence>
<protein>
    <submittedName>
        <fullName evidence="2">Uncharacterized protein</fullName>
    </submittedName>
</protein>
<dbReference type="EMBL" id="MU551534">
    <property type="protein sequence ID" value="KAI5626278.1"/>
    <property type="molecule type" value="Genomic_DNA"/>
</dbReference>
<dbReference type="AlphaFoldDB" id="A0AAD5FS18"/>
<sequence length="123" mass="13578">MAILLIGGFETSVYEMEKGCSPVKALDFGSEAGKQSTGFRTHPTLQDWLPRLRLKGRRFDTVAEIQRGSQIPHSSSQHQDLQHRLCVQQHESITSRPPSVGLSGEGLSGIKKRGDVIKAKQEP</sequence>
<feature type="compositionally biased region" description="Basic and acidic residues" evidence="1">
    <location>
        <begin position="112"/>
        <end position="123"/>
    </location>
</feature>
<dbReference type="Proteomes" id="UP001205998">
    <property type="component" value="Unassembled WGS sequence"/>
</dbReference>
<evidence type="ECO:0000313" key="2">
    <source>
        <dbReference type="EMBL" id="KAI5626278.1"/>
    </source>
</evidence>
<feature type="region of interest" description="Disordered" evidence="1">
    <location>
        <begin position="92"/>
        <end position="123"/>
    </location>
</feature>
<proteinExistence type="predicted"/>
<organism evidence="2 3">
    <name type="scientific">Silurus asotus</name>
    <name type="common">Amur catfish</name>
    <name type="synonym">Parasilurus asotus</name>
    <dbReference type="NCBI Taxonomy" id="30991"/>
    <lineage>
        <taxon>Eukaryota</taxon>
        <taxon>Metazoa</taxon>
        <taxon>Chordata</taxon>
        <taxon>Craniata</taxon>
        <taxon>Vertebrata</taxon>
        <taxon>Euteleostomi</taxon>
        <taxon>Actinopterygii</taxon>
        <taxon>Neopterygii</taxon>
        <taxon>Teleostei</taxon>
        <taxon>Ostariophysi</taxon>
        <taxon>Siluriformes</taxon>
        <taxon>Siluridae</taxon>
        <taxon>Silurus</taxon>
    </lineage>
</organism>
<keyword evidence="3" id="KW-1185">Reference proteome</keyword>